<dbReference type="Pfam" id="PF03443">
    <property type="entry name" value="AA9"/>
    <property type="match status" value="1"/>
</dbReference>
<dbReference type="Gene3D" id="2.70.50.70">
    <property type="match status" value="1"/>
</dbReference>
<comment type="subcellular location">
    <subcellularLocation>
        <location evidence="10">Secreted</location>
    </subcellularLocation>
</comment>
<evidence type="ECO:0000256" key="1">
    <source>
        <dbReference type="ARBA" id="ARBA00022723"/>
    </source>
</evidence>
<keyword evidence="5" id="KW-0186">Copper</keyword>
<keyword evidence="6" id="KW-0503">Monooxygenase</keyword>
<evidence type="ECO:0000313" key="14">
    <source>
        <dbReference type="Proteomes" id="UP000027222"/>
    </source>
</evidence>
<dbReference type="AlphaFoldDB" id="A0A067TJT4"/>
<dbReference type="OrthoDB" id="2525337at2759"/>
<keyword evidence="3 10" id="KW-0136">Cellulose degradation</keyword>
<dbReference type="STRING" id="685588.A0A067TJT4"/>
<evidence type="ECO:0000256" key="4">
    <source>
        <dbReference type="ARBA" id="ARBA00023002"/>
    </source>
</evidence>
<dbReference type="GO" id="GO:0030248">
    <property type="term" value="F:cellulose binding"/>
    <property type="evidence" value="ECO:0007669"/>
    <property type="project" value="UniProtKB-UniRule"/>
</dbReference>
<proteinExistence type="predicted"/>
<dbReference type="EMBL" id="KL142369">
    <property type="protein sequence ID" value="KDR82597.1"/>
    <property type="molecule type" value="Genomic_DNA"/>
</dbReference>
<name>A0A067TJT4_GALM3</name>
<keyword evidence="10" id="KW-0964">Secreted</keyword>
<evidence type="ECO:0000256" key="8">
    <source>
        <dbReference type="ARBA" id="ARBA00023277"/>
    </source>
</evidence>
<sequence length="237" mass="25998">MKLVNFISTAFFLTKSASAHSIFQEFYVNGVSQGHEVGIRVPTSNSPILDVTSNDLICNGGINPYQQPVSKTVIPVPAGAQVTAEFHHTLSSEGLTNDPDEPIATSHHGPILAYLAKVPDATQITVTGLQWFKIYQDGLNGTTWAVDKLIQNKGKVSFAIPSCIPAGQYLLRVEVIALHSAYNYPGAQFFVSLSSSSFIGALKCSPSILAGMCADSNYWRRKHHTIYHRRLPRRLQR</sequence>
<organism evidence="13 14">
    <name type="scientific">Galerina marginata (strain CBS 339.88)</name>
    <dbReference type="NCBI Taxonomy" id="685588"/>
    <lineage>
        <taxon>Eukaryota</taxon>
        <taxon>Fungi</taxon>
        <taxon>Dikarya</taxon>
        <taxon>Basidiomycota</taxon>
        <taxon>Agaricomycotina</taxon>
        <taxon>Agaricomycetes</taxon>
        <taxon>Agaricomycetidae</taxon>
        <taxon>Agaricales</taxon>
        <taxon>Agaricineae</taxon>
        <taxon>Strophariaceae</taxon>
        <taxon>Galerina</taxon>
    </lineage>
</organism>
<dbReference type="PANTHER" id="PTHR33353">
    <property type="entry name" value="PUTATIVE (AFU_ORTHOLOGUE AFUA_1G12560)-RELATED"/>
    <property type="match status" value="1"/>
</dbReference>
<protein>
    <recommendedName>
        <fullName evidence="10">AA9 family lytic polysaccharide monooxygenase</fullName>
        <ecNumber evidence="10">1.14.99.56</ecNumber>
    </recommendedName>
    <alternativeName>
        <fullName evidence="10">Endo-beta-1,4-glucanase</fullName>
    </alternativeName>
    <alternativeName>
        <fullName evidence="10">Glycosyl hydrolase 61 family protein</fullName>
    </alternativeName>
</protein>
<comment type="domain">
    <text evidence="10">Has a modular structure: an endo-beta-1,4-glucanase catalytic module at the N-terminus, a linker rich in serines and threonines, and a C-terminal carbohydrate-binding module (CBM).</text>
</comment>
<keyword evidence="8 10" id="KW-0119">Carbohydrate metabolism</keyword>
<reference evidence="14" key="1">
    <citation type="journal article" date="2014" name="Proc. Natl. Acad. Sci. U.S.A.">
        <title>Extensive sampling of basidiomycete genomes demonstrates inadequacy of the white-rot/brown-rot paradigm for wood decay fungi.</title>
        <authorList>
            <person name="Riley R."/>
            <person name="Salamov A.A."/>
            <person name="Brown D.W."/>
            <person name="Nagy L.G."/>
            <person name="Floudas D."/>
            <person name="Held B.W."/>
            <person name="Levasseur A."/>
            <person name="Lombard V."/>
            <person name="Morin E."/>
            <person name="Otillar R."/>
            <person name="Lindquist E.A."/>
            <person name="Sun H."/>
            <person name="LaButti K.M."/>
            <person name="Schmutz J."/>
            <person name="Jabbour D."/>
            <person name="Luo H."/>
            <person name="Baker S.E."/>
            <person name="Pisabarro A.G."/>
            <person name="Walton J.D."/>
            <person name="Blanchette R.A."/>
            <person name="Henrissat B."/>
            <person name="Martin F."/>
            <person name="Cullen D."/>
            <person name="Hibbett D.S."/>
            <person name="Grigoriev I.V."/>
        </authorList>
    </citation>
    <scope>NUCLEOTIDE SEQUENCE [LARGE SCALE GENOMIC DNA]</scope>
    <source>
        <strain evidence="14">CBS 339.88</strain>
    </source>
</reference>
<feature type="chain" id="PRO_5001646888" description="AA9 family lytic polysaccharide monooxygenase" evidence="11">
    <location>
        <begin position="20"/>
        <end position="237"/>
    </location>
</feature>
<comment type="function">
    <text evidence="10">Lytic polysaccharide monooxygenase (LMPO) that depolymerizes crystalline and amorphous polysaccharides via the oxidation of scissile alpha- or beta-(1-4)-glycosidic bonds, yielding C1 and/or C4 oxidation products. Catalysis by LPMOs requires the reduction of the active-site copper from Cu(II) to Cu(I) by a reducing agent and H(2)O(2) or O(2) as a cosubstrate.</text>
</comment>
<dbReference type="GO" id="GO:0046872">
    <property type="term" value="F:metal ion binding"/>
    <property type="evidence" value="ECO:0007669"/>
    <property type="project" value="UniProtKB-KW"/>
</dbReference>
<dbReference type="GO" id="GO:0030245">
    <property type="term" value="P:cellulose catabolic process"/>
    <property type="evidence" value="ECO:0007669"/>
    <property type="project" value="UniProtKB-UniRule"/>
</dbReference>
<feature type="signal peptide" evidence="11">
    <location>
        <begin position="1"/>
        <end position="19"/>
    </location>
</feature>
<evidence type="ECO:0000256" key="7">
    <source>
        <dbReference type="ARBA" id="ARBA00023157"/>
    </source>
</evidence>
<dbReference type="InterPro" id="IPR049892">
    <property type="entry name" value="AA9"/>
</dbReference>
<keyword evidence="1" id="KW-0479">Metal-binding</keyword>
<dbReference type="InterPro" id="IPR005103">
    <property type="entry name" value="AA9_LPMO"/>
</dbReference>
<dbReference type="PANTHER" id="PTHR33353:SF18">
    <property type="entry name" value="ENDOGLUCANASE II"/>
    <property type="match status" value="1"/>
</dbReference>
<evidence type="ECO:0000256" key="6">
    <source>
        <dbReference type="ARBA" id="ARBA00023033"/>
    </source>
</evidence>
<evidence type="ECO:0000313" key="13">
    <source>
        <dbReference type="EMBL" id="KDR82597.1"/>
    </source>
</evidence>
<keyword evidence="4" id="KW-0560">Oxidoreductase</keyword>
<evidence type="ECO:0000256" key="2">
    <source>
        <dbReference type="ARBA" id="ARBA00022729"/>
    </source>
</evidence>
<dbReference type="GO" id="GO:0008810">
    <property type="term" value="F:cellulase activity"/>
    <property type="evidence" value="ECO:0007669"/>
    <property type="project" value="UniProtKB-UniRule"/>
</dbReference>
<accession>A0A067TJT4</accession>
<feature type="domain" description="Auxiliary Activity family 9 catalytic" evidence="12">
    <location>
        <begin position="20"/>
        <end position="192"/>
    </location>
</feature>
<keyword evidence="9 10" id="KW-0624">Polysaccharide degradation</keyword>
<keyword evidence="7 10" id="KW-1015">Disulfide bond</keyword>
<comment type="catalytic activity">
    <reaction evidence="10">
        <text>[(1-&gt;4)-beta-D-glucosyl]n+m + reduced acceptor + O2 = 4-dehydro-beta-D-glucosyl-[(1-&gt;4)-beta-D-glucosyl]n-1 + [(1-&gt;4)-beta-D-glucosyl]m + acceptor + H2O.</text>
        <dbReference type="EC" id="1.14.99.56"/>
    </reaction>
</comment>
<dbReference type="CDD" id="cd21175">
    <property type="entry name" value="LPMO_AA9"/>
    <property type="match status" value="1"/>
</dbReference>
<evidence type="ECO:0000256" key="3">
    <source>
        <dbReference type="ARBA" id="ARBA00023001"/>
    </source>
</evidence>
<evidence type="ECO:0000256" key="5">
    <source>
        <dbReference type="ARBA" id="ARBA00023008"/>
    </source>
</evidence>
<dbReference type="Proteomes" id="UP000027222">
    <property type="component" value="Unassembled WGS sequence"/>
</dbReference>
<dbReference type="HOGENOM" id="CLU_031730_0_2_1"/>
<gene>
    <name evidence="13" type="ORF">GALMADRAFT_237994</name>
</gene>
<dbReference type="GO" id="GO:0005576">
    <property type="term" value="C:extracellular region"/>
    <property type="evidence" value="ECO:0007669"/>
    <property type="project" value="UniProtKB-SubCell"/>
</dbReference>
<evidence type="ECO:0000259" key="12">
    <source>
        <dbReference type="Pfam" id="PF03443"/>
    </source>
</evidence>
<evidence type="ECO:0000256" key="10">
    <source>
        <dbReference type="RuleBase" id="RU368122"/>
    </source>
</evidence>
<dbReference type="EC" id="1.14.99.56" evidence="10"/>
<evidence type="ECO:0000256" key="11">
    <source>
        <dbReference type="SAM" id="SignalP"/>
    </source>
</evidence>
<evidence type="ECO:0000256" key="9">
    <source>
        <dbReference type="ARBA" id="ARBA00023326"/>
    </source>
</evidence>
<keyword evidence="14" id="KW-1185">Reference proteome</keyword>
<dbReference type="GO" id="GO:0004497">
    <property type="term" value="F:monooxygenase activity"/>
    <property type="evidence" value="ECO:0007669"/>
    <property type="project" value="UniProtKB-KW"/>
</dbReference>
<keyword evidence="2 11" id="KW-0732">Signal</keyword>